<dbReference type="Proteomes" id="UP000230233">
    <property type="component" value="Chromosome II"/>
</dbReference>
<proteinExistence type="predicted"/>
<protein>
    <submittedName>
        <fullName evidence="1">Uncharacterized protein</fullName>
    </submittedName>
</protein>
<evidence type="ECO:0000313" key="1">
    <source>
        <dbReference type="EMBL" id="PIC48778.1"/>
    </source>
</evidence>
<gene>
    <name evidence="1" type="primary">Cnig_chr_II.g7631</name>
    <name evidence="1" type="ORF">B9Z55_007631</name>
</gene>
<accession>A0A2G5VAI9</accession>
<dbReference type="AlphaFoldDB" id="A0A2G5VAI9"/>
<name>A0A2G5VAI9_9PELO</name>
<organism evidence="1 2">
    <name type="scientific">Caenorhabditis nigoni</name>
    <dbReference type="NCBI Taxonomy" id="1611254"/>
    <lineage>
        <taxon>Eukaryota</taxon>
        <taxon>Metazoa</taxon>
        <taxon>Ecdysozoa</taxon>
        <taxon>Nematoda</taxon>
        <taxon>Chromadorea</taxon>
        <taxon>Rhabditida</taxon>
        <taxon>Rhabditina</taxon>
        <taxon>Rhabditomorpha</taxon>
        <taxon>Rhabditoidea</taxon>
        <taxon>Rhabditidae</taxon>
        <taxon>Peloderinae</taxon>
        <taxon>Caenorhabditis</taxon>
    </lineage>
</organism>
<keyword evidence="2" id="KW-1185">Reference proteome</keyword>
<dbReference type="EMBL" id="PDUG01000002">
    <property type="protein sequence ID" value="PIC48778.1"/>
    <property type="molecule type" value="Genomic_DNA"/>
</dbReference>
<evidence type="ECO:0000313" key="2">
    <source>
        <dbReference type="Proteomes" id="UP000230233"/>
    </source>
</evidence>
<sequence length="79" mass="8931">MLKFYCSMQKIDISNIGLAQLEQLNCFINTATTTWNVASNEKIINGIVEYAPKDLIRNIQETSEKELGVSISECNYVIN</sequence>
<comment type="caution">
    <text evidence="1">The sequence shown here is derived from an EMBL/GenBank/DDBJ whole genome shotgun (WGS) entry which is preliminary data.</text>
</comment>
<reference evidence="2" key="1">
    <citation type="submission" date="2017-10" db="EMBL/GenBank/DDBJ databases">
        <title>Rapid genome shrinkage in a self-fertile nematode reveals novel sperm competition proteins.</title>
        <authorList>
            <person name="Yin D."/>
            <person name="Schwarz E.M."/>
            <person name="Thomas C.G."/>
            <person name="Felde R.L."/>
            <person name="Korf I.F."/>
            <person name="Cutter A.D."/>
            <person name="Schartner C.M."/>
            <person name="Ralston E.J."/>
            <person name="Meyer B.J."/>
            <person name="Haag E.S."/>
        </authorList>
    </citation>
    <scope>NUCLEOTIDE SEQUENCE [LARGE SCALE GENOMIC DNA]</scope>
    <source>
        <strain evidence="2">JU1422</strain>
    </source>
</reference>